<protein>
    <recommendedName>
        <fullName evidence="3">RNA polymerase sigma-70 region 2 domain-containing protein</fullName>
    </recommendedName>
</protein>
<evidence type="ECO:0000313" key="1">
    <source>
        <dbReference type="EMBL" id="MFC6707042.1"/>
    </source>
</evidence>
<dbReference type="RefSeq" id="WP_382403712.1">
    <property type="nucleotide sequence ID" value="NZ_JBHSWH010000001.1"/>
</dbReference>
<sequence>MIDREAYMSETPRRKRHPEINLLTASAAPALQDEMLSGLLLACSGGDLAALARLYDATSVQVFGLIRRMRPERAPELMIATYLQTWRRCANYDPAQSTASVWILSVVLHQIADCP</sequence>
<gene>
    <name evidence="1" type="ORF">ACFQDH_17735</name>
</gene>
<evidence type="ECO:0000313" key="2">
    <source>
        <dbReference type="Proteomes" id="UP001596298"/>
    </source>
</evidence>
<comment type="caution">
    <text evidence="1">The sequence shown here is derived from an EMBL/GenBank/DDBJ whole genome shotgun (WGS) entry which is preliminary data.</text>
</comment>
<accession>A0ABW2AJT7</accession>
<dbReference type="Gene3D" id="1.10.1740.10">
    <property type="match status" value="1"/>
</dbReference>
<dbReference type="InterPro" id="IPR013325">
    <property type="entry name" value="RNA_pol_sigma_r2"/>
</dbReference>
<proteinExistence type="predicted"/>
<reference evidence="2" key="1">
    <citation type="journal article" date="2019" name="Int. J. Syst. Evol. Microbiol.">
        <title>The Global Catalogue of Microorganisms (GCM) 10K type strain sequencing project: providing services to taxonomists for standard genome sequencing and annotation.</title>
        <authorList>
            <consortium name="The Broad Institute Genomics Platform"/>
            <consortium name="The Broad Institute Genome Sequencing Center for Infectious Disease"/>
            <person name="Wu L."/>
            <person name="Ma J."/>
        </authorList>
    </citation>
    <scope>NUCLEOTIDE SEQUENCE [LARGE SCALE GENOMIC DNA]</scope>
    <source>
        <strain evidence="2">CCUG 58127</strain>
    </source>
</reference>
<keyword evidence="2" id="KW-1185">Reference proteome</keyword>
<name>A0ABW2AJT7_9MICO</name>
<evidence type="ECO:0008006" key="3">
    <source>
        <dbReference type="Google" id="ProtNLM"/>
    </source>
</evidence>
<dbReference type="Proteomes" id="UP001596298">
    <property type="component" value="Unassembled WGS sequence"/>
</dbReference>
<organism evidence="1 2">
    <name type="scientific">Flexivirga alba</name>
    <dbReference type="NCBI Taxonomy" id="702742"/>
    <lineage>
        <taxon>Bacteria</taxon>
        <taxon>Bacillati</taxon>
        <taxon>Actinomycetota</taxon>
        <taxon>Actinomycetes</taxon>
        <taxon>Micrococcales</taxon>
        <taxon>Dermacoccaceae</taxon>
        <taxon>Flexivirga</taxon>
    </lineage>
</organism>
<dbReference type="SUPFAM" id="SSF88946">
    <property type="entry name" value="Sigma2 domain of RNA polymerase sigma factors"/>
    <property type="match status" value="1"/>
</dbReference>
<dbReference type="EMBL" id="JBHSWH010000001">
    <property type="protein sequence ID" value="MFC6707042.1"/>
    <property type="molecule type" value="Genomic_DNA"/>
</dbReference>